<comment type="caution">
    <text evidence="3">The sequence shown here is derived from an EMBL/GenBank/DDBJ whole genome shotgun (WGS) entry which is preliminary data.</text>
</comment>
<dbReference type="AlphaFoldDB" id="A6G239"/>
<name>A6G239_9BACT</name>
<dbReference type="STRING" id="391625.PPSIR1_20314"/>
<feature type="compositionally biased region" description="Basic and acidic residues" evidence="1">
    <location>
        <begin position="70"/>
        <end position="81"/>
    </location>
</feature>
<feature type="region of interest" description="Disordered" evidence="1">
    <location>
        <begin position="139"/>
        <end position="191"/>
    </location>
</feature>
<feature type="region of interest" description="Disordered" evidence="1">
    <location>
        <begin position="37"/>
        <end position="100"/>
    </location>
</feature>
<organism evidence="3 4">
    <name type="scientific">Plesiocystis pacifica SIR-1</name>
    <dbReference type="NCBI Taxonomy" id="391625"/>
    <lineage>
        <taxon>Bacteria</taxon>
        <taxon>Pseudomonadati</taxon>
        <taxon>Myxococcota</taxon>
        <taxon>Polyangia</taxon>
        <taxon>Nannocystales</taxon>
        <taxon>Nannocystaceae</taxon>
        <taxon>Plesiocystis</taxon>
    </lineage>
</organism>
<reference evidence="3 4" key="1">
    <citation type="submission" date="2007-06" db="EMBL/GenBank/DDBJ databases">
        <authorList>
            <person name="Shimkets L."/>
            <person name="Ferriera S."/>
            <person name="Johnson J."/>
            <person name="Kravitz S."/>
            <person name="Beeson K."/>
            <person name="Sutton G."/>
            <person name="Rogers Y.-H."/>
            <person name="Friedman R."/>
            <person name="Frazier M."/>
            <person name="Venter J.C."/>
        </authorList>
    </citation>
    <scope>NUCLEOTIDE SEQUENCE [LARGE SCALE GENOMIC DNA]</scope>
    <source>
        <strain evidence="3 4">SIR-1</strain>
    </source>
</reference>
<evidence type="ECO:0000313" key="4">
    <source>
        <dbReference type="Proteomes" id="UP000005801"/>
    </source>
</evidence>
<keyword evidence="2" id="KW-0472">Membrane</keyword>
<dbReference type="RefSeq" id="WP_006970788.1">
    <property type="nucleotide sequence ID" value="NZ_ABCS01000014.1"/>
</dbReference>
<evidence type="ECO:0000256" key="1">
    <source>
        <dbReference type="SAM" id="MobiDB-lite"/>
    </source>
</evidence>
<sequence>MTGSQLAIMMFSFAGMVLFAGVAVVLYLRQQQLREAAPPPLPVTPKPAAPQASPIEEPTEPTEFVPARHGGPDPDAPRKLGESGTELVPAPHGPEDPEAELEATELVPVHHAPPDPEESGTELVSVHHAPPEERTAFVQPHFAPEPPPPAERTAMVQPRLEPEPPPQPVPVPAPVPAKPVEAPAAAPEPSTDHAHHFDLAVAALAESFEQLRSGAAPGTIESTHARWRGHLAVLHSADLDALSTTLRPALSATEPARRSAAWRALLTHRKLSLREQLPELVDGLDGDARAAAVATLASIADPRVERALAVGLEGAQAKGADKAATWRFWLEVATRRGEGPDDDAIAAALASSEPEILALGLRLLPRSSRRDAQRAQADSLVFAPNAAVRTAAIEASVTLGHKGAWLVARQLARNPSFPRITALVASLGTAAELDALAAALERPSLAAALALLASGRAAAFERCAVLVDDQDALTPEEREALSAALAAARGEGPSQSPEHRLLAGERRTGPTLSAWLRRPESARDPLLAHLCAELRVRTRGEVDLDPALEPDAWRRRVQAAAATLEALDLDAPVP</sequence>
<feature type="compositionally biased region" description="Pro residues" evidence="1">
    <location>
        <begin position="163"/>
        <end position="177"/>
    </location>
</feature>
<keyword evidence="2" id="KW-1133">Transmembrane helix</keyword>
<proteinExistence type="predicted"/>
<dbReference type="Proteomes" id="UP000005801">
    <property type="component" value="Unassembled WGS sequence"/>
</dbReference>
<keyword evidence="2" id="KW-0812">Transmembrane</keyword>
<gene>
    <name evidence="3" type="ORF">PPSIR1_20314</name>
</gene>
<feature type="compositionally biased region" description="Low complexity" evidence="1">
    <location>
        <begin position="178"/>
        <end position="189"/>
    </location>
</feature>
<feature type="transmembrane region" description="Helical" evidence="2">
    <location>
        <begin position="6"/>
        <end position="28"/>
    </location>
</feature>
<keyword evidence="4" id="KW-1185">Reference proteome</keyword>
<accession>A6G239</accession>
<evidence type="ECO:0000256" key="2">
    <source>
        <dbReference type="SAM" id="Phobius"/>
    </source>
</evidence>
<feature type="compositionally biased region" description="Pro residues" evidence="1">
    <location>
        <begin position="37"/>
        <end position="48"/>
    </location>
</feature>
<dbReference type="EMBL" id="ABCS01000014">
    <property type="protein sequence ID" value="EDM80008.1"/>
    <property type="molecule type" value="Genomic_DNA"/>
</dbReference>
<evidence type="ECO:0000313" key="3">
    <source>
        <dbReference type="EMBL" id="EDM80008.1"/>
    </source>
</evidence>
<protein>
    <submittedName>
        <fullName evidence="3">Uncharacterized protein</fullName>
    </submittedName>
</protein>
<dbReference type="OrthoDB" id="9985845at2"/>